<dbReference type="InterPro" id="IPR053925">
    <property type="entry name" value="RecX_HTH_3rd"/>
</dbReference>
<comment type="function">
    <text evidence="5">Modulates RecA activity.</text>
</comment>
<proteinExistence type="inferred from homology"/>
<dbReference type="Pfam" id="PF21981">
    <property type="entry name" value="RecX_HTH3"/>
    <property type="match status" value="2"/>
</dbReference>
<evidence type="ECO:0000313" key="10">
    <source>
        <dbReference type="EMBL" id="MBM7704422.1"/>
    </source>
</evidence>
<dbReference type="InterPro" id="IPR053926">
    <property type="entry name" value="RecX_HTH_1st"/>
</dbReference>
<dbReference type="EMBL" id="JAFBFC010000006">
    <property type="protein sequence ID" value="MBM7704422.1"/>
    <property type="molecule type" value="Genomic_DNA"/>
</dbReference>
<dbReference type="Proteomes" id="UP000809829">
    <property type="component" value="Unassembled WGS sequence"/>
</dbReference>
<organism evidence="10 11">
    <name type="scientific">Priestia iocasae</name>
    <dbReference type="NCBI Taxonomy" id="2291674"/>
    <lineage>
        <taxon>Bacteria</taxon>
        <taxon>Bacillati</taxon>
        <taxon>Bacillota</taxon>
        <taxon>Bacilli</taxon>
        <taxon>Bacillales</taxon>
        <taxon>Bacillaceae</taxon>
        <taxon>Priestia</taxon>
    </lineage>
</organism>
<dbReference type="InterPro" id="IPR003783">
    <property type="entry name" value="Regulatory_RecX"/>
</dbReference>
<dbReference type="InterPro" id="IPR036388">
    <property type="entry name" value="WH-like_DNA-bd_sf"/>
</dbReference>
<evidence type="ECO:0000259" key="9">
    <source>
        <dbReference type="Pfam" id="PF21982"/>
    </source>
</evidence>
<dbReference type="PANTHER" id="PTHR33602">
    <property type="entry name" value="REGULATORY PROTEIN RECX FAMILY PROTEIN"/>
    <property type="match status" value="1"/>
</dbReference>
<dbReference type="InterPro" id="IPR053924">
    <property type="entry name" value="RecX_HTH_2nd"/>
</dbReference>
<evidence type="ECO:0000256" key="5">
    <source>
        <dbReference type="HAMAP-Rule" id="MF_01114"/>
    </source>
</evidence>
<evidence type="ECO:0000259" key="8">
    <source>
        <dbReference type="Pfam" id="PF21981"/>
    </source>
</evidence>
<accession>A0ABS2QZI4</accession>
<dbReference type="HAMAP" id="MF_01114">
    <property type="entry name" value="RecX"/>
    <property type="match status" value="1"/>
</dbReference>
<comment type="subcellular location">
    <subcellularLocation>
        <location evidence="1 5">Cytoplasm</location>
    </subcellularLocation>
</comment>
<dbReference type="Pfam" id="PF02631">
    <property type="entry name" value="RecX_HTH2"/>
    <property type="match status" value="1"/>
</dbReference>
<keyword evidence="6" id="KW-0175">Coiled coil</keyword>
<feature type="coiled-coil region" evidence="6">
    <location>
        <begin position="162"/>
        <end position="189"/>
    </location>
</feature>
<evidence type="ECO:0000313" key="11">
    <source>
        <dbReference type="Proteomes" id="UP000809829"/>
    </source>
</evidence>
<name>A0ABS2QZI4_9BACI</name>
<feature type="domain" description="RecX third three-helical" evidence="8">
    <location>
        <begin position="159"/>
        <end position="203"/>
    </location>
</feature>
<evidence type="ECO:0000259" key="7">
    <source>
        <dbReference type="Pfam" id="PF02631"/>
    </source>
</evidence>
<keyword evidence="4 5" id="KW-0963">Cytoplasm</keyword>
<feature type="domain" description="RecX third three-helical" evidence="8">
    <location>
        <begin position="216"/>
        <end position="263"/>
    </location>
</feature>
<dbReference type="Gene3D" id="1.10.10.10">
    <property type="entry name" value="Winged helix-like DNA-binding domain superfamily/Winged helix DNA-binding domain"/>
    <property type="match status" value="4"/>
</dbReference>
<evidence type="ECO:0000256" key="3">
    <source>
        <dbReference type="ARBA" id="ARBA00018111"/>
    </source>
</evidence>
<feature type="domain" description="RecX first three-helical" evidence="9">
    <location>
        <begin position="66"/>
        <end position="105"/>
    </location>
</feature>
<dbReference type="NCBIfam" id="NF010733">
    <property type="entry name" value="PRK14135.1"/>
    <property type="match status" value="1"/>
</dbReference>
<gene>
    <name evidence="5" type="primary">recX</name>
    <name evidence="10" type="ORF">JOC83_003277</name>
</gene>
<evidence type="ECO:0000256" key="1">
    <source>
        <dbReference type="ARBA" id="ARBA00004496"/>
    </source>
</evidence>
<evidence type="ECO:0000256" key="6">
    <source>
        <dbReference type="SAM" id="Coils"/>
    </source>
</evidence>
<feature type="domain" description="RecX second three-helical" evidence="7">
    <location>
        <begin position="112"/>
        <end position="149"/>
    </location>
</feature>
<dbReference type="RefSeq" id="WP_205188416.1">
    <property type="nucleotide sequence ID" value="NZ_JAFBFC010000006.1"/>
</dbReference>
<comment type="similarity">
    <text evidence="2 5">Belongs to the RecX family.</text>
</comment>
<dbReference type="Pfam" id="PF21982">
    <property type="entry name" value="RecX_HTH1"/>
    <property type="match status" value="1"/>
</dbReference>
<evidence type="ECO:0000256" key="2">
    <source>
        <dbReference type="ARBA" id="ARBA00009695"/>
    </source>
</evidence>
<sequence length="270" mass="31844">MAVITKITTQKNNAERYNVFLDYGQGEQYAFSVDANVLIQHDLRKGKELDEFDMTEIQFADDMKKAYNLAVSYLAYRMRSTKEVGDYLRKKEMDDVIIQQVLLKLTDQRYLNDVEFAKAYVLTQMNTTVKGPTVIRKELAEKGVQEQEITLSLCEYPKEQQLQTAMKVIEKLKSKYKKLSETMMKQKIEQTLLAKGHVLSVIQLAFEEVHVEKESDEEWEALQYQGMKAHRRYERYDGWEYEKRMKQSLYRKGFSMEQIAAFLDSIRDED</sequence>
<evidence type="ECO:0000256" key="4">
    <source>
        <dbReference type="ARBA" id="ARBA00022490"/>
    </source>
</evidence>
<protein>
    <recommendedName>
        <fullName evidence="3 5">Regulatory protein RecX</fullName>
    </recommendedName>
</protein>
<keyword evidence="11" id="KW-1185">Reference proteome</keyword>
<dbReference type="PANTHER" id="PTHR33602:SF1">
    <property type="entry name" value="REGULATORY PROTEIN RECX FAMILY PROTEIN"/>
    <property type="match status" value="1"/>
</dbReference>
<reference evidence="10 11" key="1">
    <citation type="submission" date="2021-01" db="EMBL/GenBank/DDBJ databases">
        <title>Genomic Encyclopedia of Type Strains, Phase IV (KMG-IV): sequencing the most valuable type-strain genomes for metagenomic binning, comparative biology and taxonomic classification.</title>
        <authorList>
            <person name="Goeker M."/>
        </authorList>
    </citation>
    <scope>NUCLEOTIDE SEQUENCE [LARGE SCALE GENOMIC DNA]</scope>
    <source>
        <strain evidence="10 11">DSM 104297</strain>
    </source>
</reference>
<comment type="caution">
    <text evidence="10">The sequence shown here is derived from an EMBL/GenBank/DDBJ whole genome shotgun (WGS) entry which is preliminary data.</text>
</comment>